<organism evidence="2 3">
    <name type="scientific">Punica granatum</name>
    <name type="common">Pomegranate</name>
    <dbReference type="NCBI Taxonomy" id="22663"/>
    <lineage>
        <taxon>Eukaryota</taxon>
        <taxon>Viridiplantae</taxon>
        <taxon>Streptophyta</taxon>
        <taxon>Embryophyta</taxon>
        <taxon>Tracheophyta</taxon>
        <taxon>Spermatophyta</taxon>
        <taxon>Magnoliopsida</taxon>
        <taxon>eudicotyledons</taxon>
        <taxon>Gunneridae</taxon>
        <taxon>Pentapetalae</taxon>
        <taxon>rosids</taxon>
        <taxon>malvids</taxon>
        <taxon>Myrtales</taxon>
        <taxon>Lythraceae</taxon>
        <taxon>Punica</taxon>
    </lineage>
</organism>
<feature type="compositionally biased region" description="Polar residues" evidence="1">
    <location>
        <begin position="105"/>
        <end position="116"/>
    </location>
</feature>
<evidence type="ECO:0000313" key="2">
    <source>
        <dbReference type="EMBL" id="PKI45298.1"/>
    </source>
</evidence>
<comment type="caution">
    <text evidence="2">The sequence shown here is derived from an EMBL/GenBank/DDBJ whole genome shotgun (WGS) entry which is preliminary data.</text>
</comment>
<evidence type="ECO:0000313" key="3">
    <source>
        <dbReference type="Proteomes" id="UP000233551"/>
    </source>
</evidence>
<reference evidence="2 3" key="1">
    <citation type="submission" date="2017-11" db="EMBL/GenBank/DDBJ databases">
        <title>De-novo sequencing of pomegranate (Punica granatum L.) genome.</title>
        <authorList>
            <person name="Akparov Z."/>
            <person name="Amiraslanov A."/>
            <person name="Hajiyeva S."/>
            <person name="Abbasov M."/>
            <person name="Kaur K."/>
            <person name="Hamwieh A."/>
            <person name="Solovyev V."/>
            <person name="Salamov A."/>
            <person name="Braich B."/>
            <person name="Kosarev P."/>
            <person name="Mahmoud A."/>
            <person name="Hajiyev E."/>
            <person name="Babayeva S."/>
            <person name="Izzatullayeva V."/>
            <person name="Mammadov A."/>
            <person name="Mammadov A."/>
            <person name="Sharifova S."/>
            <person name="Ojaghi J."/>
            <person name="Eynullazada K."/>
            <person name="Bayramov B."/>
            <person name="Abdulazimova A."/>
            <person name="Shahmuradov I."/>
        </authorList>
    </citation>
    <scope>NUCLEOTIDE SEQUENCE [LARGE SCALE GENOMIC DNA]</scope>
    <source>
        <strain evidence="3">cv. AG2017</strain>
        <tissue evidence="2">Leaf</tissue>
    </source>
</reference>
<feature type="compositionally biased region" description="Polar residues" evidence="1">
    <location>
        <begin position="76"/>
        <end position="85"/>
    </location>
</feature>
<name>A0A2I0IMQ9_PUNGR</name>
<evidence type="ECO:0000256" key="1">
    <source>
        <dbReference type="SAM" id="MobiDB-lite"/>
    </source>
</evidence>
<keyword evidence="3" id="KW-1185">Reference proteome</keyword>
<sequence>MNSAPGFGRESSCGKPVGQNGVLTGAQPCLPLGLADAPIFALARTCATFKWPPSAKGGRLYVYVPFLSVVVTTGVTPLPDSSASQDGKRGSRRYFRRSQPFGPDSLSTAPNTRSAASHSCRCAPGILRRPSGASPAPDVFRSAPCTDLTDAL</sequence>
<accession>A0A2I0IMQ9</accession>
<dbReference type="EMBL" id="PGOL01002736">
    <property type="protein sequence ID" value="PKI45298.1"/>
    <property type="molecule type" value="Genomic_DNA"/>
</dbReference>
<protein>
    <submittedName>
        <fullName evidence="2">Uncharacterized protein</fullName>
    </submittedName>
</protein>
<gene>
    <name evidence="2" type="ORF">CRG98_034312</name>
</gene>
<feature type="region of interest" description="Disordered" evidence="1">
    <location>
        <begin position="76"/>
        <end position="116"/>
    </location>
</feature>
<dbReference type="AlphaFoldDB" id="A0A2I0IMQ9"/>
<dbReference type="Proteomes" id="UP000233551">
    <property type="component" value="Unassembled WGS sequence"/>
</dbReference>
<proteinExistence type="predicted"/>